<accession>A0AAN9UTM5</accession>
<organism evidence="2 3">
    <name type="scientific">Diatrype stigma</name>
    <dbReference type="NCBI Taxonomy" id="117547"/>
    <lineage>
        <taxon>Eukaryota</taxon>
        <taxon>Fungi</taxon>
        <taxon>Dikarya</taxon>
        <taxon>Ascomycota</taxon>
        <taxon>Pezizomycotina</taxon>
        <taxon>Sordariomycetes</taxon>
        <taxon>Xylariomycetidae</taxon>
        <taxon>Xylariales</taxon>
        <taxon>Diatrypaceae</taxon>
        <taxon>Diatrype</taxon>
    </lineage>
</organism>
<name>A0AAN9UTM5_9PEZI</name>
<feature type="compositionally biased region" description="Low complexity" evidence="1">
    <location>
        <begin position="535"/>
        <end position="552"/>
    </location>
</feature>
<evidence type="ECO:0000313" key="3">
    <source>
        <dbReference type="Proteomes" id="UP001320420"/>
    </source>
</evidence>
<feature type="compositionally biased region" description="Acidic residues" evidence="1">
    <location>
        <begin position="384"/>
        <end position="402"/>
    </location>
</feature>
<comment type="caution">
    <text evidence="2">The sequence shown here is derived from an EMBL/GenBank/DDBJ whole genome shotgun (WGS) entry which is preliminary data.</text>
</comment>
<dbReference type="Proteomes" id="UP001320420">
    <property type="component" value="Unassembled WGS sequence"/>
</dbReference>
<dbReference type="GO" id="GO:0005675">
    <property type="term" value="C:transcription factor TFIIH holo complex"/>
    <property type="evidence" value="ECO:0007669"/>
    <property type="project" value="TreeGrafter"/>
</dbReference>
<dbReference type="PANTHER" id="PTHR37781">
    <property type="entry name" value="TFIIH COMPLEX SUBUNIT"/>
    <property type="match status" value="1"/>
</dbReference>
<evidence type="ECO:0000256" key="1">
    <source>
        <dbReference type="SAM" id="MobiDB-lite"/>
    </source>
</evidence>
<feature type="region of interest" description="Disordered" evidence="1">
    <location>
        <begin position="1"/>
        <end position="59"/>
    </location>
</feature>
<feature type="compositionally biased region" description="Low complexity" evidence="1">
    <location>
        <begin position="494"/>
        <end position="505"/>
    </location>
</feature>
<feature type="compositionally biased region" description="Basic and acidic residues" evidence="1">
    <location>
        <begin position="372"/>
        <end position="383"/>
    </location>
</feature>
<dbReference type="EMBL" id="JAKJXP020000016">
    <property type="protein sequence ID" value="KAK7755010.1"/>
    <property type="molecule type" value="Genomic_DNA"/>
</dbReference>
<feature type="compositionally biased region" description="Acidic residues" evidence="1">
    <location>
        <begin position="348"/>
        <end position="363"/>
    </location>
</feature>
<feature type="compositionally biased region" description="Low complexity" evidence="1">
    <location>
        <begin position="90"/>
        <end position="99"/>
    </location>
</feature>
<feature type="compositionally biased region" description="Acidic residues" evidence="1">
    <location>
        <begin position="270"/>
        <end position="286"/>
    </location>
</feature>
<feature type="region of interest" description="Disordered" evidence="1">
    <location>
        <begin position="90"/>
        <end position="136"/>
    </location>
</feature>
<feature type="compositionally biased region" description="Low complexity" evidence="1">
    <location>
        <begin position="574"/>
        <end position="591"/>
    </location>
</feature>
<feature type="compositionally biased region" description="Polar residues" evidence="1">
    <location>
        <begin position="593"/>
        <end position="606"/>
    </location>
</feature>
<sequence>MVDTSTPRPQPAGGFLPPTARTQTTLPSPAPSTASSRAAARLPAPRSKPLAPGSRKEDYARDYVAQRLLHVSRRFVKKHGIPATAAEAAADLEDSSAATGTGAKDEEMGQGIGTGPGPGPGPGPGAGRDKEKEVPGYDSVDQMCADLEEVVDVLWFSGTPSLQIPYLLNVASALTTYLAAFPPSPRPTFALLQKLDHCFASLLVGRDVKTRDPLPGFAVLASGSSSSSGSGLLRKPSAAGLSRTDMVRVKSIADETRMLVAVVMSGEADVEDIDDDGVGQDDDEGTYDAPPTTGLQRRLGRGARGRFGKRDRTGDDDKILDPFEAHIDPGEGVVYRLKPEGDYGGFVADEETDDDDDDDDDDFAAAGGVRLKKGDKEEGGKREDEEDEDEDEDEDGEEDEFVDVAQPKMIPKRKVDDDVDLSAEEEAEEVDPKKRIKVKGEQGQETPTHLRDLEVSDGSCATNNNNEAGDGSQMKEGQDNARKDTPRIAGQQGNDDSNNNDNSNSRTPPRPPATIADINDNGAGFRSNDDGNSDAPNTNRGNTATAAAAGTGQQFHFALDDDDDDSEGETLPNTTTRITATATATAAAPITDFNGTIGTSSNGNESRQQQLPPPPRYRRDEGYDDGDEVTDEEEEELHMNVARVYEKTLMQLGKSLGESIL</sequence>
<dbReference type="PANTHER" id="PTHR37781:SF1">
    <property type="entry name" value="ADR380WP"/>
    <property type="match status" value="1"/>
</dbReference>
<feature type="compositionally biased region" description="Acidic residues" evidence="1">
    <location>
        <begin position="417"/>
        <end position="429"/>
    </location>
</feature>
<gene>
    <name evidence="2" type="ORF">SLS62_003094</name>
</gene>
<feature type="region of interest" description="Disordered" evidence="1">
    <location>
        <begin position="270"/>
        <end position="636"/>
    </location>
</feature>
<protein>
    <submittedName>
        <fullName evidence="2">Uncharacterized protein</fullName>
    </submittedName>
</protein>
<proteinExistence type="predicted"/>
<feature type="compositionally biased region" description="Basic and acidic residues" evidence="1">
    <location>
        <begin position="308"/>
        <end position="329"/>
    </location>
</feature>
<feature type="compositionally biased region" description="Basic and acidic residues" evidence="1">
    <location>
        <begin position="430"/>
        <end position="454"/>
    </location>
</feature>
<dbReference type="Pfam" id="PF17110">
    <property type="entry name" value="TFB6"/>
    <property type="match status" value="2"/>
</dbReference>
<reference evidence="2 3" key="1">
    <citation type="submission" date="2024-02" db="EMBL/GenBank/DDBJ databases">
        <title>De novo assembly and annotation of 12 fungi associated with fruit tree decline syndrome in Ontario, Canada.</title>
        <authorList>
            <person name="Sulman M."/>
            <person name="Ellouze W."/>
            <person name="Ilyukhin E."/>
        </authorList>
    </citation>
    <scope>NUCLEOTIDE SEQUENCE [LARGE SCALE GENOMIC DNA]</scope>
    <source>
        <strain evidence="2 3">M11/M66-122</strain>
    </source>
</reference>
<feature type="compositionally biased region" description="Basic and acidic residues" evidence="1">
    <location>
        <begin position="476"/>
        <end position="486"/>
    </location>
</feature>
<evidence type="ECO:0000313" key="2">
    <source>
        <dbReference type="EMBL" id="KAK7755010.1"/>
    </source>
</evidence>
<dbReference type="AlphaFoldDB" id="A0AAN9UTM5"/>
<feature type="compositionally biased region" description="Basic residues" evidence="1">
    <location>
        <begin position="298"/>
        <end position="307"/>
    </location>
</feature>
<keyword evidence="3" id="KW-1185">Reference proteome</keyword>
<feature type="compositionally biased region" description="Acidic residues" evidence="1">
    <location>
        <begin position="622"/>
        <end position="636"/>
    </location>
</feature>
<dbReference type="InterPro" id="IPR031349">
    <property type="entry name" value="Tfb6"/>
</dbReference>
<feature type="compositionally biased region" description="Low complexity" evidence="1">
    <location>
        <begin position="24"/>
        <end position="52"/>
    </location>
</feature>